<keyword evidence="1" id="KW-0472">Membrane</keyword>
<dbReference type="AlphaFoldDB" id="A0A2Z7CLR7"/>
<keyword evidence="3" id="KW-1185">Reference proteome</keyword>
<sequence>MTCPSEREVLGAMSFGTFQIWLLGTAVVVIVARYQGTNVSLFYNVEFGMGIMCAAVYDFVLSLLAFVMLLLQAITLHTRIIHAELRSCLAVPCCLSDLSGDAMSFSDSDVDSGMTCPSERAVLGVTSFGFWRAGEDHRRSFLVYPVSISAI</sequence>
<feature type="transmembrane region" description="Helical" evidence="1">
    <location>
        <begin position="12"/>
        <end position="35"/>
    </location>
</feature>
<dbReference type="Proteomes" id="UP000250235">
    <property type="component" value="Unassembled WGS sequence"/>
</dbReference>
<keyword evidence="1" id="KW-1133">Transmembrane helix</keyword>
<organism evidence="2 3">
    <name type="scientific">Dorcoceras hygrometricum</name>
    <dbReference type="NCBI Taxonomy" id="472368"/>
    <lineage>
        <taxon>Eukaryota</taxon>
        <taxon>Viridiplantae</taxon>
        <taxon>Streptophyta</taxon>
        <taxon>Embryophyta</taxon>
        <taxon>Tracheophyta</taxon>
        <taxon>Spermatophyta</taxon>
        <taxon>Magnoliopsida</taxon>
        <taxon>eudicotyledons</taxon>
        <taxon>Gunneridae</taxon>
        <taxon>Pentapetalae</taxon>
        <taxon>asterids</taxon>
        <taxon>lamiids</taxon>
        <taxon>Lamiales</taxon>
        <taxon>Gesneriaceae</taxon>
        <taxon>Didymocarpoideae</taxon>
        <taxon>Trichosporeae</taxon>
        <taxon>Loxocarpinae</taxon>
        <taxon>Dorcoceras</taxon>
    </lineage>
</organism>
<gene>
    <name evidence="2" type="ORF">F511_32036</name>
</gene>
<evidence type="ECO:0000313" key="3">
    <source>
        <dbReference type="Proteomes" id="UP000250235"/>
    </source>
</evidence>
<evidence type="ECO:0000313" key="2">
    <source>
        <dbReference type="EMBL" id="KZV48030.1"/>
    </source>
</evidence>
<dbReference type="EMBL" id="KQ994505">
    <property type="protein sequence ID" value="KZV48030.1"/>
    <property type="molecule type" value="Genomic_DNA"/>
</dbReference>
<accession>A0A2Z7CLR7</accession>
<name>A0A2Z7CLR7_9LAMI</name>
<protein>
    <submittedName>
        <fullName evidence="2">Uncharacterized protein</fullName>
    </submittedName>
</protein>
<evidence type="ECO:0000256" key="1">
    <source>
        <dbReference type="SAM" id="Phobius"/>
    </source>
</evidence>
<proteinExistence type="predicted"/>
<reference evidence="2 3" key="1">
    <citation type="journal article" date="2015" name="Proc. Natl. Acad. Sci. U.S.A.">
        <title>The resurrection genome of Boea hygrometrica: A blueprint for survival of dehydration.</title>
        <authorList>
            <person name="Xiao L."/>
            <person name="Yang G."/>
            <person name="Zhang L."/>
            <person name="Yang X."/>
            <person name="Zhao S."/>
            <person name="Ji Z."/>
            <person name="Zhou Q."/>
            <person name="Hu M."/>
            <person name="Wang Y."/>
            <person name="Chen M."/>
            <person name="Xu Y."/>
            <person name="Jin H."/>
            <person name="Xiao X."/>
            <person name="Hu G."/>
            <person name="Bao F."/>
            <person name="Hu Y."/>
            <person name="Wan P."/>
            <person name="Li L."/>
            <person name="Deng X."/>
            <person name="Kuang T."/>
            <person name="Xiang C."/>
            <person name="Zhu J.K."/>
            <person name="Oliver M.J."/>
            <person name="He Y."/>
        </authorList>
    </citation>
    <scope>NUCLEOTIDE SEQUENCE [LARGE SCALE GENOMIC DNA]</scope>
    <source>
        <strain evidence="3">cv. XS01</strain>
    </source>
</reference>
<feature type="transmembrane region" description="Helical" evidence="1">
    <location>
        <begin position="47"/>
        <end position="71"/>
    </location>
</feature>
<keyword evidence="1" id="KW-0812">Transmembrane</keyword>